<keyword evidence="3 6" id="KW-1133">Transmembrane helix</keyword>
<evidence type="ECO:0000256" key="3">
    <source>
        <dbReference type="ARBA" id="ARBA00022989"/>
    </source>
</evidence>
<keyword evidence="2 6" id="KW-0812">Transmembrane</keyword>
<dbReference type="EMBL" id="QLIX01000004">
    <property type="protein sequence ID" value="RAI59629.1"/>
    <property type="molecule type" value="Genomic_DNA"/>
</dbReference>
<evidence type="ECO:0000313" key="9">
    <source>
        <dbReference type="Proteomes" id="UP000249065"/>
    </source>
</evidence>
<dbReference type="OrthoDB" id="5801261at2"/>
<dbReference type="Pfam" id="PF04932">
    <property type="entry name" value="Wzy_C"/>
    <property type="match status" value="1"/>
</dbReference>
<dbReference type="AlphaFoldDB" id="A0A327MA43"/>
<dbReference type="InterPro" id="IPR007016">
    <property type="entry name" value="O-antigen_ligase-rel_domated"/>
</dbReference>
<organism evidence="8 9">
    <name type="scientific">Roseicella frigidaeris</name>
    <dbReference type="NCBI Taxonomy" id="2230885"/>
    <lineage>
        <taxon>Bacteria</taxon>
        <taxon>Pseudomonadati</taxon>
        <taxon>Pseudomonadota</taxon>
        <taxon>Alphaproteobacteria</taxon>
        <taxon>Acetobacterales</taxon>
        <taxon>Roseomonadaceae</taxon>
        <taxon>Roseicella</taxon>
    </lineage>
</organism>
<feature type="transmembrane region" description="Helical" evidence="6">
    <location>
        <begin position="421"/>
        <end position="439"/>
    </location>
</feature>
<feature type="transmembrane region" description="Helical" evidence="6">
    <location>
        <begin position="76"/>
        <end position="93"/>
    </location>
</feature>
<evidence type="ECO:0000259" key="7">
    <source>
        <dbReference type="Pfam" id="PF04932"/>
    </source>
</evidence>
<proteinExistence type="predicted"/>
<accession>A0A327MA43</accession>
<keyword evidence="9" id="KW-1185">Reference proteome</keyword>
<feature type="transmembrane region" description="Helical" evidence="6">
    <location>
        <begin position="266"/>
        <end position="286"/>
    </location>
</feature>
<evidence type="ECO:0000256" key="2">
    <source>
        <dbReference type="ARBA" id="ARBA00022692"/>
    </source>
</evidence>
<evidence type="ECO:0000256" key="5">
    <source>
        <dbReference type="SAM" id="MobiDB-lite"/>
    </source>
</evidence>
<feature type="transmembrane region" description="Helical" evidence="6">
    <location>
        <begin position="113"/>
        <end position="132"/>
    </location>
</feature>
<sequence>MRPRPLVRPQPTGASASRAKVTQALIALSIVLVAFNDLVEFLPLGEIAHDAFIVIFPILALRLMLSEGGLELPQPVARFTLAFTFVVLASIALNYGEISHAFFKGRSGMGRILTQSMILAFGVLVIIVYHRVARLGMTAAVVKGARGAILVMAFMGVLEFASWYSVPGLTDIHTALANVVHSDSGPLYVERLRMTAFEVSWAGALLSFFLPFAVVRLPGEQSASRFYAPLALVLVILAQSRTAMLVVGFQFVIVFWAHARTRMDKVVYAVAALGVAVVLLAGNTGLYRSTATLLTNVIEYGTPKPLEADSDENTSNITRSVGIRAALSMFKTRPLFGVGFGQFGYHYTDYVRADDLRSWEVREYIDDGNIKWPPSYSIHARLLSETGIAGYLVWLGFVGTLTWRAFRYARNQALDASLRDMHFAVGMTLIGVLLLGLSIDSFRFFGGWIAMGIGIGLPTQPRRPAPDALRRPPLAAMGPDRRRG</sequence>
<feature type="domain" description="O-antigen ligase-related" evidence="7">
    <location>
        <begin position="230"/>
        <end position="352"/>
    </location>
</feature>
<comment type="caution">
    <text evidence="8">The sequence shown here is derived from an EMBL/GenBank/DDBJ whole genome shotgun (WGS) entry which is preliminary data.</text>
</comment>
<feature type="transmembrane region" description="Helical" evidence="6">
    <location>
        <begin position="144"/>
        <end position="166"/>
    </location>
</feature>
<feature type="transmembrane region" description="Helical" evidence="6">
    <location>
        <begin position="199"/>
        <end position="218"/>
    </location>
</feature>
<name>A0A327MA43_9PROT</name>
<dbReference type="PANTHER" id="PTHR37422:SF13">
    <property type="entry name" value="LIPOPOLYSACCHARIDE BIOSYNTHESIS PROTEIN PA4999-RELATED"/>
    <property type="match status" value="1"/>
</dbReference>
<dbReference type="PANTHER" id="PTHR37422">
    <property type="entry name" value="TEICHURONIC ACID BIOSYNTHESIS PROTEIN TUAE"/>
    <property type="match status" value="1"/>
</dbReference>
<dbReference type="GO" id="GO:0016020">
    <property type="term" value="C:membrane"/>
    <property type="evidence" value="ECO:0007669"/>
    <property type="project" value="UniProtKB-SubCell"/>
</dbReference>
<evidence type="ECO:0000313" key="8">
    <source>
        <dbReference type="EMBL" id="RAI59629.1"/>
    </source>
</evidence>
<evidence type="ECO:0000256" key="4">
    <source>
        <dbReference type="ARBA" id="ARBA00023136"/>
    </source>
</evidence>
<reference evidence="9" key="1">
    <citation type="submission" date="2018-06" db="EMBL/GenBank/DDBJ databases">
        <authorList>
            <person name="Khan S.A."/>
        </authorList>
    </citation>
    <scope>NUCLEOTIDE SEQUENCE [LARGE SCALE GENOMIC DNA]</scope>
    <source>
        <strain evidence="9">DB-1506</strain>
    </source>
</reference>
<dbReference type="InterPro" id="IPR051533">
    <property type="entry name" value="WaaL-like"/>
</dbReference>
<comment type="subcellular location">
    <subcellularLocation>
        <location evidence="1">Membrane</location>
        <topology evidence="1">Multi-pass membrane protein</topology>
    </subcellularLocation>
</comment>
<evidence type="ECO:0000256" key="1">
    <source>
        <dbReference type="ARBA" id="ARBA00004141"/>
    </source>
</evidence>
<protein>
    <recommendedName>
        <fullName evidence="7">O-antigen ligase-related domain-containing protein</fullName>
    </recommendedName>
</protein>
<feature type="transmembrane region" description="Helical" evidence="6">
    <location>
        <begin position="230"/>
        <end position="254"/>
    </location>
</feature>
<feature type="transmembrane region" description="Helical" evidence="6">
    <location>
        <begin position="21"/>
        <end position="41"/>
    </location>
</feature>
<gene>
    <name evidence="8" type="ORF">DOO78_08540</name>
</gene>
<feature type="region of interest" description="Disordered" evidence="5">
    <location>
        <begin position="462"/>
        <end position="484"/>
    </location>
</feature>
<dbReference type="Proteomes" id="UP000249065">
    <property type="component" value="Unassembled WGS sequence"/>
</dbReference>
<keyword evidence="4 6" id="KW-0472">Membrane</keyword>
<feature type="transmembrane region" description="Helical" evidence="6">
    <location>
        <begin position="47"/>
        <end position="64"/>
    </location>
</feature>
<evidence type="ECO:0000256" key="6">
    <source>
        <dbReference type="SAM" id="Phobius"/>
    </source>
</evidence>
<feature type="transmembrane region" description="Helical" evidence="6">
    <location>
        <begin position="388"/>
        <end position="406"/>
    </location>
</feature>